<dbReference type="InterPro" id="IPR003615">
    <property type="entry name" value="HNH_nuc"/>
</dbReference>
<evidence type="ECO:0000259" key="1">
    <source>
        <dbReference type="SMART" id="SM00507"/>
    </source>
</evidence>
<dbReference type="CDD" id="cd00085">
    <property type="entry name" value="HNHc"/>
    <property type="match status" value="1"/>
</dbReference>
<dbReference type="Proteomes" id="UP001329313">
    <property type="component" value="Chromosome"/>
</dbReference>
<evidence type="ECO:0000313" key="3">
    <source>
        <dbReference type="Proteomes" id="UP001329313"/>
    </source>
</evidence>
<dbReference type="RefSeq" id="WP_330171192.1">
    <property type="nucleotide sequence ID" value="NZ_CP137080.1"/>
</dbReference>
<dbReference type="Pfam" id="PF02720">
    <property type="entry name" value="DUF222"/>
    <property type="match status" value="1"/>
</dbReference>
<feature type="domain" description="HNH nuclease" evidence="1">
    <location>
        <begin position="343"/>
        <end position="395"/>
    </location>
</feature>
<dbReference type="KEGG" id="mliy:RYJ27_02440"/>
<organism evidence="2 3">
    <name type="scientific">Microbacterium limosum</name>
    <dbReference type="NCBI Taxonomy" id="3079935"/>
    <lineage>
        <taxon>Bacteria</taxon>
        <taxon>Bacillati</taxon>
        <taxon>Actinomycetota</taxon>
        <taxon>Actinomycetes</taxon>
        <taxon>Micrococcales</taxon>
        <taxon>Microbacteriaceae</taxon>
        <taxon>Microbacterium</taxon>
    </lineage>
</organism>
<dbReference type="Gene3D" id="1.10.30.50">
    <property type="match status" value="1"/>
</dbReference>
<evidence type="ECO:0000313" key="2">
    <source>
        <dbReference type="EMBL" id="WOQ70102.1"/>
    </source>
</evidence>
<gene>
    <name evidence="2" type="ORF">RYJ27_02440</name>
</gene>
<dbReference type="SMART" id="SM00507">
    <property type="entry name" value="HNHc"/>
    <property type="match status" value="1"/>
</dbReference>
<accession>A0AAU0MI22</accession>
<protein>
    <submittedName>
        <fullName evidence="2">DUF222 domain-containing protein</fullName>
    </submittedName>
</protein>
<dbReference type="EMBL" id="CP137080">
    <property type="protein sequence ID" value="WOQ70102.1"/>
    <property type="molecule type" value="Genomic_DNA"/>
</dbReference>
<reference evidence="2 3" key="1">
    <citation type="submission" date="2023-10" db="EMBL/GenBank/DDBJ databases">
        <title>Y20.</title>
        <authorList>
            <person name="Zhang G."/>
            <person name="Ding Y."/>
        </authorList>
    </citation>
    <scope>NUCLEOTIDE SEQUENCE [LARGE SCALE GENOMIC DNA]</scope>
    <source>
        <strain evidence="2 3">Y20</strain>
    </source>
</reference>
<keyword evidence="3" id="KW-1185">Reference proteome</keyword>
<dbReference type="AlphaFoldDB" id="A0AAU0MI22"/>
<dbReference type="InterPro" id="IPR003870">
    <property type="entry name" value="DUF222"/>
</dbReference>
<name>A0AAU0MI22_9MICO</name>
<proteinExistence type="predicted"/>
<sequence length="442" mass="47262">MKTNDGDTHDDDVADVDGVDAVAAALAARYAAAVAAIAAAEAHAMAVLAETQTVGLERMAEIPRTAGREVDLPLRALAAELGAHARQPDRSVQRRMDDAHTVVTRFAATWEALAAGRVSVGHVRAIVEHGVKLTDPDIRAAFEGEALERAVSTTPGRLGAQLARLVEQVQPTTFAERHQAAREGRGVWVRDVADGMTELLLRGPAVPVHGIHALISQIAREVLNDGHTNTGAMDAADSRTMDQVRADVLTELVLTHRIDVESGEGLGDGHGGLASIRATVNVTVPALALAGVTEDPAELVGRTPIDLDTARLLAVTAPGWERVLADPITGGVLAVDRYTRTADLTRYLRVRDPHCRFPGCRMPTHRCDIDHGHDYALGGQTDHRNLAALCRRHHTVKGETPWRVRHHPGGVIEWTSPGGVSYTDTPPPVTVGFVPDLEDAPF</sequence>